<organism evidence="1 2">
    <name type="scientific">Burkholderia aenigmatica</name>
    <dbReference type="NCBI Taxonomy" id="2015348"/>
    <lineage>
        <taxon>Bacteria</taxon>
        <taxon>Pseudomonadati</taxon>
        <taxon>Pseudomonadota</taxon>
        <taxon>Betaproteobacteria</taxon>
        <taxon>Burkholderiales</taxon>
        <taxon>Burkholderiaceae</taxon>
        <taxon>Burkholderia</taxon>
        <taxon>Burkholderia cepacia complex</taxon>
    </lineage>
</organism>
<gene>
    <name evidence="1" type="ORF">BLA3211_06918</name>
</gene>
<evidence type="ECO:0000313" key="2">
    <source>
        <dbReference type="Proteomes" id="UP000494301"/>
    </source>
</evidence>
<reference evidence="1 2" key="1">
    <citation type="submission" date="2020-04" db="EMBL/GenBank/DDBJ databases">
        <authorList>
            <person name="Depoorter E."/>
        </authorList>
    </citation>
    <scope>NUCLEOTIDE SEQUENCE [LARGE SCALE GENOMIC DNA]</scope>
    <source>
        <strain evidence="1 2">BCC0217</strain>
    </source>
</reference>
<accession>A0A6J5JLP4</accession>
<protein>
    <submittedName>
        <fullName evidence="1">Uncharacterized protein</fullName>
    </submittedName>
</protein>
<dbReference type="EMBL" id="CABWIL020000032">
    <property type="protein sequence ID" value="CAB3972338.1"/>
    <property type="molecule type" value="Genomic_DNA"/>
</dbReference>
<name>A0A6J5JLP4_9BURK</name>
<dbReference type="InterPro" id="IPR056209">
    <property type="entry name" value="SU10_adaptor"/>
</dbReference>
<proteinExistence type="predicted"/>
<dbReference type="Pfam" id="PF24175">
    <property type="entry name" value="SU10_adaptor"/>
    <property type="match status" value="1"/>
</dbReference>
<dbReference type="Proteomes" id="UP000494301">
    <property type="component" value="Unassembled WGS sequence"/>
</dbReference>
<dbReference type="RefSeq" id="WP_175223125.1">
    <property type="nucleotide sequence ID" value="NZ_CABWIL020000032.1"/>
</dbReference>
<sequence length="215" mass="23566">MPIAATELITRAGHILQDEDHVRWTVSELLEWVNDAARETIVRRPAARSVATVLALVTGTRQALPEHGVELLDVVRNMAADGVTPGRIVRRVDRQLLDDQNPDWHTARAKGVVKHFTFDERAPRIFYVYPPVVAGTKVETLHSELPPAIAAAADTLDMGAEYINVILSYVCYRALAKDSEYANGTVAALHCQAFTDAVTDNNQQTTANSPNANSV</sequence>
<dbReference type="AlphaFoldDB" id="A0A6J5JLP4"/>
<evidence type="ECO:0000313" key="1">
    <source>
        <dbReference type="EMBL" id="CAB3972338.1"/>
    </source>
</evidence>